<gene>
    <name evidence="7" type="ORF">NSE01_03620</name>
</gene>
<reference evidence="7 8" key="1">
    <citation type="submission" date="2019-07" db="EMBL/GenBank/DDBJ databases">
        <title>Whole genome shotgun sequence of Novosphingobium sediminis NBRC 106119.</title>
        <authorList>
            <person name="Hosoyama A."/>
            <person name="Uohara A."/>
            <person name="Ohji S."/>
            <person name="Ichikawa N."/>
        </authorList>
    </citation>
    <scope>NUCLEOTIDE SEQUENCE [LARGE SCALE GENOMIC DNA]</scope>
    <source>
        <strain evidence="7 8">NBRC 106119</strain>
    </source>
</reference>
<name>A0A512AFQ2_9SPHN</name>
<evidence type="ECO:0000256" key="3">
    <source>
        <dbReference type="ARBA" id="ARBA00023004"/>
    </source>
</evidence>
<dbReference type="PROSITE" id="PS51007">
    <property type="entry name" value="CYTC"/>
    <property type="match status" value="1"/>
</dbReference>
<organism evidence="7 8">
    <name type="scientific">Novosphingobium sediminis</name>
    <dbReference type="NCBI Taxonomy" id="707214"/>
    <lineage>
        <taxon>Bacteria</taxon>
        <taxon>Pseudomonadati</taxon>
        <taxon>Pseudomonadota</taxon>
        <taxon>Alphaproteobacteria</taxon>
        <taxon>Sphingomonadales</taxon>
        <taxon>Sphingomonadaceae</taxon>
        <taxon>Novosphingobium</taxon>
    </lineage>
</organism>
<dbReference type="GO" id="GO:0009055">
    <property type="term" value="F:electron transfer activity"/>
    <property type="evidence" value="ECO:0007669"/>
    <property type="project" value="InterPro"/>
</dbReference>
<keyword evidence="3 4" id="KW-0408">Iron</keyword>
<keyword evidence="8" id="KW-1185">Reference proteome</keyword>
<dbReference type="GO" id="GO:0046872">
    <property type="term" value="F:metal ion binding"/>
    <property type="evidence" value="ECO:0007669"/>
    <property type="project" value="UniProtKB-KW"/>
</dbReference>
<dbReference type="RefSeq" id="WP_147157912.1">
    <property type="nucleotide sequence ID" value="NZ_BJYR01000002.1"/>
</dbReference>
<protein>
    <recommendedName>
        <fullName evidence="6">Cytochrome c domain-containing protein</fullName>
    </recommendedName>
</protein>
<proteinExistence type="predicted"/>
<accession>A0A512AFQ2</accession>
<evidence type="ECO:0000313" key="8">
    <source>
        <dbReference type="Proteomes" id="UP000321464"/>
    </source>
</evidence>
<evidence type="ECO:0000256" key="4">
    <source>
        <dbReference type="PROSITE-ProRule" id="PRU00433"/>
    </source>
</evidence>
<evidence type="ECO:0000256" key="2">
    <source>
        <dbReference type="ARBA" id="ARBA00022723"/>
    </source>
</evidence>
<evidence type="ECO:0000256" key="5">
    <source>
        <dbReference type="SAM" id="SignalP"/>
    </source>
</evidence>
<dbReference type="EMBL" id="BJYR01000002">
    <property type="protein sequence ID" value="GEN98529.1"/>
    <property type="molecule type" value="Genomic_DNA"/>
</dbReference>
<keyword evidence="2 4" id="KW-0479">Metal-binding</keyword>
<feature type="domain" description="Cytochrome c" evidence="6">
    <location>
        <begin position="43"/>
        <end position="119"/>
    </location>
</feature>
<keyword evidence="1 4" id="KW-0349">Heme</keyword>
<keyword evidence="5" id="KW-0732">Signal</keyword>
<evidence type="ECO:0000313" key="7">
    <source>
        <dbReference type="EMBL" id="GEN98529.1"/>
    </source>
</evidence>
<evidence type="ECO:0000256" key="1">
    <source>
        <dbReference type="ARBA" id="ARBA00022617"/>
    </source>
</evidence>
<dbReference type="SUPFAM" id="SSF46626">
    <property type="entry name" value="Cytochrome c"/>
    <property type="match status" value="1"/>
</dbReference>
<dbReference type="OrthoDB" id="9811281at2"/>
<sequence length="179" mass="19236">MTFRTALLAAATLLCALSLGALQAAEPDNHSPEIPAGVRSLLADPELAQTDFIENCAGCHGLRGTTVPAKLPEIKDRVGWFMCTPGSRAYLLRLPNVAHSRIADNDQLADLMNYVVFVLGGTSVPAGTKPFTGPEVAYERQFALTSISLKAERLRLANESIKKCRAPASLRLQYPGSTQ</sequence>
<comment type="caution">
    <text evidence="7">The sequence shown here is derived from an EMBL/GenBank/DDBJ whole genome shotgun (WGS) entry which is preliminary data.</text>
</comment>
<feature type="chain" id="PRO_5021726786" description="Cytochrome c domain-containing protein" evidence="5">
    <location>
        <begin position="25"/>
        <end position="179"/>
    </location>
</feature>
<dbReference type="Proteomes" id="UP000321464">
    <property type="component" value="Unassembled WGS sequence"/>
</dbReference>
<dbReference type="AlphaFoldDB" id="A0A512AFQ2"/>
<feature type="signal peptide" evidence="5">
    <location>
        <begin position="1"/>
        <end position="24"/>
    </location>
</feature>
<dbReference type="InterPro" id="IPR009056">
    <property type="entry name" value="Cyt_c-like_dom"/>
</dbReference>
<dbReference type="GO" id="GO:0020037">
    <property type="term" value="F:heme binding"/>
    <property type="evidence" value="ECO:0007669"/>
    <property type="project" value="InterPro"/>
</dbReference>
<dbReference type="InterPro" id="IPR036909">
    <property type="entry name" value="Cyt_c-like_dom_sf"/>
</dbReference>
<evidence type="ECO:0000259" key="6">
    <source>
        <dbReference type="PROSITE" id="PS51007"/>
    </source>
</evidence>